<dbReference type="EC" id="2.3.-.-" evidence="2"/>
<keyword evidence="2" id="KW-0808">Transferase</keyword>
<dbReference type="Proteomes" id="UP001596022">
    <property type="component" value="Unassembled WGS sequence"/>
</dbReference>
<reference evidence="3" key="1">
    <citation type="journal article" date="2019" name="Int. J. Syst. Evol. Microbiol.">
        <title>The Global Catalogue of Microorganisms (GCM) 10K type strain sequencing project: providing services to taxonomists for standard genome sequencing and annotation.</title>
        <authorList>
            <consortium name="The Broad Institute Genomics Platform"/>
            <consortium name="The Broad Institute Genome Sequencing Center for Infectious Disease"/>
            <person name="Wu L."/>
            <person name="Ma J."/>
        </authorList>
    </citation>
    <scope>NUCLEOTIDE SEQUENCE [LARGE SCALE GENOMIC DNA]</scope>
    <source>
        <strain evidence="3">CGMCC 1.16306</strain>
    </source>
</reference>
<dbReference type="Pfam" id="PF00583">
    <property type="entry name" value="Acetyltransf_1"/>
    <property type="match status" value="1"/>
</dbReference>
<feature type="domain" description="N-acetyltransferase" evidence="1">
    <location>
        <begin position="5"/>
        <end position="148"/>
    </location>
</feature>
<dbReference type="GO" id="GO:0016746">
    <property type="term" value="F:acyltransferase activity"/>
    <property type="evidence" value="ECO:0007669"/>
    <property type="project" value="UniProtKB-KW"/>
</dbReference>
<evidence type="ECO:0000313" key="2">
    <source>
        <dbReference type="EMBL" id="MFC4618353.1"/>
    </source>
</evidence>
<dbReference type="EMBL" id="JBHSFW010000001">
    <property type="protein sequence ID" value="MFC4618353.1"/>
    <property type="molecule type" value="Genomic_DNA"/>
</dbReference>
<keyword evidence="3" id="KW-1185">Reference proteome</keyword>
<dbReference type="Gene3D" id="3.40.630.30">
    <property type="match status" value="1"/>
</dbReference>
<gene>
    <name evidence="2" type="ORF">ACFO4N_06360</name>
</gene>
<dbReference type="InterPro" id="IPR000182">
    <property type="entry name" value="GNAT_dom"/>
</dbReference>
<proteinExistence type="predicted"/>
<dbReference type="CDD" id="cd04301">
    <property type="entry name" value="NAT_SF"/>
    <property type="match status" value="1"/>
</dbReference>
<comment type="caution">
    <text evidence="2">The sequence shown here is derived from an EMBL/GenBank/DDBJ whole genome shotgun (WGS) entry which is preliminary data.</text>
</comment>
<accession>A0ABV9GJL9</accession>
<protein>
    <submittedName>
        <fullName evidence="2">GNAT family N-acetyltransferase</fullName>
        <ecNumber evidence="2">2.3.-.-</ecNumber>
    </submittedName>
</protein>
<evidence type="ECO:0000313" key="3">
    <source>
        <dbReference type="Proteomes" id="UP001596022"/>
    </source>
</evidence>
<name>A0ABV9GJL9_9BACL</name>
<sequence length="148" mass="16879">MLKIIGISDLSDSNAYIKPLLKLHHDIFKTDATELLEGLKKHHGVKIFMALEGETLVGYKIGYEKKPGVFYSWLGGVRPDERRQGIASALMKSQHEWAKKCGYRAIRTHTKNKWRGMLILNLYHGFNIIGTYLDGDGEPKIILEKQLL</sequence>
<dbReference type="RefSeq" id="WP_376845348.1">
    <property type="nucleotide sequence ID" value="NZ_JBHSFW010000001.1"/>
</dbReference>
<organism evidence="2 3">
    <name type="scientific">Camelliibacillus cellulosilyticus</name>
    <dbReference type="NCBI Taxonomy" id="2174486"/>
    <lineage>
        <taxon>Bacteria</taxon>
        <taxon>Bacillati</taxon>
        <taxon>Bacillota</taxon>
        <taxon>Bacilli</taxon>
        <taxon>Bacillales</taxon>
        <taxon>Sporolactobacillaceae</taxon>
        <taxon>Camelliibacillus</taxon>
    </lineage>
</organism>
<dbReference type="SUPFAM" id="SSF55729">
    <property type="entry name" value="Acyl-CoA N-acyltransferases (Nat)"/>
    <property type="match status" value="1"/>
</dbReference>
<evidence type="ECO:0000259" key="1">
    <source>
        <dbReference type="PROSITE" id="PS51186"/>
    </source>
</evidence>
<dbReference type="PROSITE" id="PS51186">
    <property type="entry name" value="GNAT"/>
    <property type="match status" value="1"/>
</dbReference>
<keyword evidence="2" id="KW-0012">Acyltransferase</keyword>
<dbReference type="InterPro" id="IPR016181">
    <property type="entry name" value="Acyl_CoA_acyltransferase"/>
</dbReference>